<gene>
    <name evidence="1" type="ORF">HK414_17360</name>
</gene>
<accession>A0ABX6P3Z2</accession>
<dbReference type="Proteomes" id="UP000500826">
    <property type="component" value="Chromosome"/>
</dbReference>
<keyword evidence="2" id="KW-1185">Reference proteome</keyword>
<sequence length="339" mass="35912">MGACGATARFRIYRETPDGERHVGLIARRGSAWHVRHQLALPTRGHGLLARPGGELLAVARRPGDWLLRWQPATGATQWQWNEPDRAFNGHVVASADGRRLYTTETDLETGAGLVGVRDAASLEKTAEWRTGGMDPHELLLDADGTLLVANGGIPTLPESGRVKVGLDRMDASLVRMATTDGARQSQWRLPDPRLSLRHLAWSADAGERVLGIALQAEHDDAAARNAAPVLALLRGDRLELAPAPRPLAGYGGAIAAAGGRFAVSCPRAGGVAVWDAQGRWAQFAPLAEACALASSASPGIWAGGRDGLQSLAAGDSRQQPLPPGLRLDNHWVTVSSPA</sequence>
<dbReference type="EMBL" id="CP053418">
    <property type="protein sequence ID" value="QJW84775.1"/>
    <property type="molecule type" value="Genomic_DNA"/>
</dbReference>
<reference evidence="1 2" key="2">
    <citation type="submission" date="2020-05" db="EMBL/GenBank/DDBJ databases">
        <authorList>
            <person name="Khan S.A."/>
            <person name="Jeon C.O."/>
            <person name="Chun B.H."/>
        </authorList>
    </citation>
    <scope>NUCLEOTIDE SEQUENCE [LARGE SCALE GENOMIC DNA]</scope>
    <source>
        <strain evidence="1 2">H242</strain>
    </source>
</reference>
<evidence type="ECO:0000313" key="1">
    <source>
        <dbReference type="EMBL" id="QJW84775.1"/>
    </source>
</evidence>
<protein>
    <submittedName>
        <fullName evidence="1">DUF1513 domain-containing protein</fullName>
    </submittedName>
</protein>
<dbReference type="InterPro" id="IPR015943">
    <property type="entry name" value="WD40/YVTN_repeat-like_dom_sf"/>
</dbReference>
<dbReference type="SUPFAM" id="SSF50969">
    <property type="entry name" value="YVTN repeat-like/Quinoprotein amine dehydrogenase"/>
    <property type="match status" value="1"/>
</dbReference>
<evidence type="ECO:0000313" key="2">
    <source>
        <dbReference type="Proteomes" id="UP000500826"/>
    </source>
</evidence>
<proteinExistence type="predicted"/>
<reference evidence="1 2" key="1">
    <citation type="submission" date="2020-05" db="EMBL/GenBank/DDBJ databases">
        <title>Ramlibacter rhizophilus sp. nov., isolated from rhizosphere soil of national flower Mugunghwa from South Korea.</title>
        <authorList>
            <person name="Zheng-Fei Y."/>
            <person name="Huan T."/>
        </authorList>
    </citation>
    <scope>NUCLEOTIDE SEQUENCE [LARGE SCALE GENOMIC DNA]</scope>
    <source>
        <strain evidence="1 2">H242</strain>
    </source>
</reference>
<dbReference type="Gene3D" id="2.130.10.10">
    <property type="entry name" value="YVTN repeat-like/Quinoprotein amine dehydrogenase"/>
    <property type="match status" value="1"/>
</dbReference>
<dbReference type="Pfam" id="PF07433">
    <property type="entry name" value="DUF1513"/>
    <property type="match status" value="1"/>
</dbReference>
<name>A0ABX6P3Z2_9BURK</name>
<organism evidence="1 2">
    <name type="scientific">Ramlibacter terrae</name>
    <dbReference type="NCBI Taxonomy" id="2732511"/>
    <lineage>
        <taxon>Bacteria</taxon>
        <taxon>Pseudomonadati</taxon>
        <taxon>Pseudomonadota</taxon>
        <taxon>Betaproteobacteria</taxon>
        <taxon>Burkholderiales</taxon>
        <taxon>Comamonadaceae</taxon>
        <taxon>Ramlibacter</taxon>
    </lineage>
</organism>
<dbReference type="InterPro" id="IPR008311">
    <property type="entry name" value="UCP028101"/>
</dbReference>
<dbReference type="InterPro" id="IPR011044">
    <property type="entry name" value="Quino_amine_DH_bsu"/>
</dbReference>